<dbReference type="AlphaFoldDB" id="A0A2P2E179"/>
<dbReference type="EMBL" id="BFBB01000005">
    <property type="protein sequence ID" value="GBF50641.1"/>
    <property type="molecule type" value="Genomic_DNA"/>
</dbReference>
<keyword evidence="3" id="KW-1185">Reference proteome</keyword>
<dbReference type="Proteomes" id="UP000245133">
    <property type="component" value="Unassembled WGS sequence"/>
</dbReference>
<name>A0A2P2E179_9LEPT</name>
<dbReference type="Gene3D" id="2.60.120.1440">
    <property type="match status" value="1"/>
</dbReference>
<dbReference type="PANTHER" id="PTHR38731:SF1">
    <property type="entry name" value="FECR PROTEIN DOMAIN-CONTAINING PROTEIN"/>
    <property type="match status" value="1"/>
</dbReference>
<reference evidence="2 3" key="1">
    <citation type="submission" date="2018-02" db="EMBL/GenBank/DDBJ databases">
        <title>Novel Leptospira species isolated from soil and water in Japan.</title>
        <authorList>
            <person name="Nakao R."/>
            <person name="Masuzawa T."/>
        </authorList>
    </citation>
    <scope>NUCLEOTIDE SEQUENCE [LARGE SCALE GENOMIC DNA]</scope>
    <source>
        <strain evidence="2 3">YH101</strain>
    </source>
</reference>
<comment type="caution">
    <text evidence="2">The sequence shown here is derived from an EMBL/GenBank/DDBJ whole genome shotgun (WGS) entry which is preliminary data.</text>
</comment>
<proteinExistence type="predicted"/>
<organism evidence="2 3">
    <name type="scientific">Leptospira ryugenii</name>
    <dbReference type="NCBI Taxonomy" id="1917863"/>
    <lineage>
        <taxon>Bacteria</taxon>
        <taxon>Pseudomonadati</taxon>
        <taxon>Spirochaetota</taxon>
        <taxon>Spirochaetia</taxon>
        <taxon>Leptospirales</taxon>
        <taxon>Leptospiraceae</taxon>
        <taxon>Leptospira</taxon>
    </lineage>
</organism>
<evidence type="ECO:0000313" key="2">
    <source>
        <dbReference type="EMBL" id="GBF50641.1"/>
    </source>
</evidence>
<gene>
    <name evidence="2" type="ORF">LPTSP4_21670</name>
</gene>
<dbReference type="PROSITE" id="PS51257">
    <property type="entry name" value="PROKAR_LIPOPROTEIN"/>
    <property type="match status" value="1"/>
</dbReference>
<dbReference type="PANTHER" id="PTHR38731">
    <property type="entry name" value="LIPL45-RELATED LIPOPROTEIN-RELATED"/>
    <property type="match status" value="1"/>
</dbReference>
<dbReference type="RefSeq" id="WP_108976548.1">
    <property type="nucleotide sequence ID" value="NZ_BFBB01000005.1"/>
</dbReference>
<evidence type="ECO:0000313" key="3">
    <source>
        <dbReference type="Proteomes" id="UP000245133"/>
    </source>
</evidence>
<dbReference type="Pfam" id="PF04773">
    <property type="entry name" value="FecR"/>
    <property type="match status" value="1"/>
</dbReference>
<protein>
    <submittedName>
        <fullName evidence="2">Sigma factor regulatory protein, FecR/PupR family</fullName>
    </submittedName>
</protein>
<sequence length="379" mass="42180">MKTFILPILVLILSCRNAQSPDADALQGKSDETAGAVVTFVYGKVQVNRKGMEWNAKVGDQIRVDDLILTKSGSIDLQTYRGEVIRIKEASQVSFTALPGKKSEMNTLHVVYGNLLIKGAKLKNKEELKITSPTMVAGVRGTTFAFELVKDGVPKVKVYEGAVAMAFRTPFRTIKDNSLADTEAWKELVKSLDETEIILEAGENSKVSPKLNELVFIINQKVSEKLLSQSDIEAFQMKPEEISKESFTQTPQEKAEIKTLVQLEDQKIEKALSASDSTDPTLAEAINLEHDTKRNAAFQEIASEAKEQDLDKESEIQTYYSILESIHTTKGEVFTGAIIAQLGDTLIVHTTKGVREMKADEIEYIEYKNFRLKAKAKKK</sequence>
<feature type="domain" description="FecR protein" evidence="1">
    <location>
        <begin position="70"/>
        <end position="163"/>
    </location>
</feature>
<evidence type="ECO:0000259" key="1">
    <source>
        <dbReference type="Pfam" id="PF04773"/>
    </source>
</evidence>
<dbReference type="OrthoDB" id="369729at2"/>
<accession>A0A2P2E179</accession>
<dbReference type="InterPro" id="IPR006860">
    <property type="entry name" value="FecR"/>
</dbReference>